<protein>
    <recommendedName>
        <fullName evidence="2">histidine kinase</fullName>
        <ecNumber evidence="2">2.7.13.3</ecNumber>
    </recommendedName>
</protein>
<dbReference type="PANTHER" id="PTHR43065">
    <property type="entry name" value="SENSOR HISTIDINE KINASE"/>
    <property type="match status" value="1"/>
</dbReference>
<dbReference type="PROSITE" id="PS50113">
    <property type="entry name" value="PAC"/>
    <property type="match status" value="1"/>
</dbReference>
<evidence type="ECO:0000313" key="11">
    <source>
        <dbReference type="EMBL" id="MDQ0287327.1"/>
    </source>
</evidence>
<name>A0ABU0B3N4_9FIRM</name>
<dbReference type="InterPro" id="IPR000014">
    <property type="entry name" value="PAS"/>
</dbReference>
<keyword evidence="12" id="KW-1185">Reference proteome</keyword>
<dbReference type="PROSITE" id="PS50109">
    <property type="entry name" value="HIS_KIN"/>
    <property type="match status" value="1"/>
</dbReference>
<dbReference type="PANTHER" id="PTHR43065:SF10">
    <property type="entry name" value="PEROXIDE STRESS-ACTIVATED HISTIDINE KINASE MAK3"/>
    <property type="match status" value="1"/>
</dbReference>
<evidence type="ECO:0000256" key="7">
    <source>
        <dbReference type="ARBA" id="ARBA00022840"/>
    </source>
</evidence>
<evidence type="ECO:0000256" key="8">
    <source>
        <dbReference type="ARBA" id="ARBA00023012"/>
    </source>
</evidence>
<dbReference type="PRINTS" id="PR00344">
    <property type="entry name" value="BCTRLSENSOR"/>
</dbReference>
<feature type="domain" description="PAC" evidence="10">
    <location>
        <begin position="332"/>
        <end position="384"/>
    </location>
</feature>
<dbReference type="SMART" id="SM00091">
    <property type="entry name" value="PAS"/>
    <property type="match status" value="1"/>
</dbReference>
<dbReference type="GO" id="GO:0004673">
    <property type="term" value="F:protein histidine kinase activity"/>
    <property type="evidence" value="ECO:0007669"/>
    <property type="project" value="UniProtKB-EC"/>
</dbReference>
<evidence type="ECO:0000256" key="6">
    <source>
        <dbReference type="ARBA" id="ARBA00022777"/>
    </source>
</evidence>
<dbReference type="Proteomes" id="UP001225644">
    <property type="component" value="Unassembled WGS sequence"/>
</dbReference>
<dbReference type="Pfam" id="PF02518">
    <property type="entry name" value="HATPase_c"/>
    <property type="match status" value="1"/>
</dbReference>
<reference evidence="11 12" key="1">
    <citation type="submission" date="2023-07" db="EMBL/GenBank/DDBJ databases">
        <title>Genomic Encyclopedia of Type Strains, Phase IV (KMG-IV): sequencing the most valuable type-strain genomes for metagenomic binning, comparative biology and taxonomic classification.</title>
        <authorList>
            <person name="Goeker M."/>
        </authorList>
    </citation>
    <scope>NUCLEOTIDE SEQUENCE [LARGE SCALE GENOMIC DNA]</scope>
    <source>
        <strain evidence="11 12">DSM 12396</strain>
    </source>
</reference>
<keyword evidence="7" id="KW-0067">ATP-binding</keyword>
<dbReference type="EC" id="2.7.13.3" evidence="2"/>
<evidence type="ECO:0000256" key="5">
    <source>
        <dbReference type="ARBA" id="ARBA00022741"/>
    </source>
</evidence>
<dbReference type="InterPro" id="IPR013767">
    <property type="entry name" value="PAS_fold"/>
</dbReference>
<dbReference type="Pfam" id="PF00989">
    <property type="entry name" value="PAS"/>
    <property type="match status" value="1"/>
</dbReference>
<evidence type="ECO:0000256" key="4">
    <source>
        <dbReference type="ARBA" id="ARBA00022679"/>
    </source>
</evidence>
<dbReference type="CDD" id="cd00082">
    <property type="entry name" value="HisKA"/>
    <property type="match status" value="1"/>
</dbReference>
<dbReference type="InterPro" id="IPR003594">
    <property type="entry name" value="HATPase_dom"/>
</dbReference>
<proteinExistence type="predicted"/>
<dbReference type="CDD" id="cd06225">
    <property type="entry name" value="HAMP"/>
    <property type="match status" value="1"/>
</dbReference>
<evidence type="ECO:0000256" key="2">
    <source>
        <dbReference type="ARBA" id="ARBA00012438"/>
    </source>
</evidence>
<keyword evidence="4 11" id="KW-0808">Transferase</keyword>
<gene>
    <name evidence="11" type="ORF">J2Z49_002448</name>
</gene>
<dbReference type="InterPro" id="IPR000700">
    <property type="entry name" value="PAS-assoc_C"/>
</dbReference>
<dbReference type="Gene3D" id="3.30.450.20">
    <property type="entry name" value="PAS domain"/>
    <property type="match status" value="1"/>
</dbReference>
<dbReference type="SMART" id="SM00388">
    <property type="entry name" value="HisKA"/>
    <property type="match status" value="1"/>
</dbReference>
<dbReference type="InterPro" id="IPR004358">
    <property type="entry name" value="Sig_transdc_His_kin-like_C"/>
</dbReference>
<dbReference type="SUPFAM" id="SSF55874">
    <property type="entry name" value="ATPase domain of HSP90 chaperone/DNA topoisomerase II/histidine kinase"/>
    <property type="match status" value="1"/>
</dbReference>
<dbReference type="InterPro" id="IPR036890">
    <property type="entry name" value="HATPase_C_sf"/>
</dbReference>
<dbReference type="CDD" id="cd00130">
    <property type="entry name" value="PAS"/>
    <property type="match status" value="1"/>
</dbReference>
<dbReference type="SMART" id="SM00387">
    <property type="entry name" value="HATPase_c"/>
    <property type="match status" value="1"/>
</dbReference>
<sequence length="605" mass="67262">MIFQKRGFKNQILVLIALLLVLPIVLAGYMLNVIHNTQLSMIESQKKKIAKAMELLDASLTTSFDDLLTRANAAQAPRRDKVKLLNRQLKPLIAKIKENYPELELGFYSRDLDVILDGDENSYGENFSKRRKRAFDETISTSKPVVETLGLSEGGQLEMYRPLMRHGKVIGAVWATENLSVLYRRVDQVQRDAYLVIAVGVVVGLGGAFALIRNLVAAVNQVKTGVQLLETDLTYVLPPATGELGEITEAINHLATKLVNVQNYNEIILASIDDGILAVDLRAVLIGVNAAAKRILGLPEDCLDKPLGETFPPDSPFYNYLTTALHEHRLVKDQEVLHPAGEGKTLHLLISTNLMTNIRREIIGVVLTCRDITDRVHLEEQIRRQERLASLGKLVAGVAHEIRNPLTSISGYIQFWQKNPTPSPRSLSIIQREINRLNTIVDKLLHFARPAQAVFGAHDVNLLVNRVAQFFQDAHNSEVEIKRELTGDLPPAWMDPSQMEQVLYNVLYNAAQAMSGRGTIIVSTELEAEKNMVLVKVKDSGRGIPPEIMPHLFDPFFTTRPRGVGLGLAIAYEIIRAHGGEIELESQLGQGTTCKIYIPVAKEEG</sequence>
<dbReference type="InterPro" id="IPR003661">
    <property type="entry name" value="HisK_dim/P_dom"/>
</dbReference>
<organism evidence="11 12">
    <name type="scientific">Desulfofundulus luciae</name>
    <dbReference type="NCBI Taxonomy" id="74702"/>
    <lineage>
        <taxon>Bacteria</taxon>
        <taxon>Bacillati</taxon>
        <taxon>Bacillota</taxon>
        <taxon>Clostridia</taxon>
        <taxon>Eubacteriales</taxon>
        <taxon>Peptococcaceae</taxon>
        <taxon>Desulfofundulus</taxon>
    </lineage>
</organism>
<evidence type="ECO:0000256" key="3">
    <source>
        <dbReference type="ARBA" id="ARBA00022553"/>
    </source>
</evidence>
<keyword evidence="6 11" id="KW-0418">Kinase</keyword>
<dbReference type="Pfam" id="PF00512">
    <property type="entry name" value="HisKA"/>
    <property type="match status" value="1"/>
</dbReference>
<comment type="catalytic activity">
    <reaction evidence="1">
        <text>ATP + protein L-histidine = ADP + protein N-phospho-L-histidine.</text>
        <dbReference type="EC" id="2.7.13.3"/>
    </reaction>
</comment>
<accession>A0ABU0B3N4</accession>
<dbReference type="NCBIfam" id="TIGR00229">
    <property type="entry name" value="sensory_box"/>
    <property type="match status" value="1"/>
</dbReference>
<evidence type="ECO:0000259" key="10">
    <source>
        <dbReference type="PROSITE" id="PS50113"/>
    </source>
</evidence>
<dbReference type="SUPFAM" id="SSF55785">
    <property type="entry name" value="PYP-like sensor domain (PAS domain)"/>
    <property type="match status" value="1"/>
</dbReference>
<dbReference type="EMBL" id="JAUSUX010000023">
    <property type="protein sequence ID" value="MDQ0287327.1"/>
    <property type="molecule type" value="Genomic_DNA"/>
</dbReference>
<dbReference type="SUPFAM" id="SSF47384">
    <property type="entry name" value="Homodimeric domain of signal transducing histidine kinase"/>
    <property type="match status" value="1"/>
</dbReference>
<keyword evidence="3" id="KW-0597">Phosphoprotein</keyword>
<feature type="domain" description="Histidine kinase" evidence="9">
    <location>
        <begin position="397"/>
        <end position="602"/>
    </location>
</feature>
<dbReference type="Gene3D" id="1.10.287.130">
    <property type="match status" value="1"/>
</dbReference>
<evidence type="ECO:0000256" key="1">
    <source>
        <dbReference type="ARBA" id="ARBA00000085"/>
    </source>
</evidence>
<dbReference type="NCBIfam" id="NF008468">
    <property type="entry name" value="PRK11360.1"/>
    <property type="match status" value="1"/>
</dbReference>
<dbReference type="InterPro" id="IPR036097">
    <property type="entry name" value="HisK_dim/P_sf"/>
</dbReference>
<keyword evidence="5" id="KW-0547">Nucleotide-binding</keyword>
<dbReference type="InterPro" id="IPR005467">
    <property type="entry name" value="His_kinase_dom"/>
</dbReference>
<dbReference type="InterPro" id="IPR035965">
    <property type="entry name" value="PAS-like_dom_sf"/>
</dbReference>
<evidence type="ECO:0000259" key="9">
    <source>
        <dbReference type="PROSITE" id="PS50109"/>
    </source>
</evidence>
<dbReference type="Gene3D" id="3.30.565.10">
    <property type="entry name" value="Histidine kinase-like ATPase, C-terminal domain"/>
    <property type="match status" value="1"/>
</dbReference>
<keyword evidence="8" id="KW-0902">Two-component regulatory system</keyword>
<comment type="caution">
    <text evidence="11">The sequence shown here is derived from an EMBL/GenBank/DDBJ whole genome shotgun (WGS) entry which is preliminary data.</text>
</comment>
<evidence type="ECO:0000313" key="12">
    <source>
        <dbReference type="Proteomes" id="UP001225644"/>
    </source>
</evidence>
<dbReference type="RefSeq" id="WP_307403191.1">
    <property type="nucleotide sequence ID" value="NZ_JAUSUX010000023.1"/>
</dbReference>